<evidence type="ECO:0000256" key="3">
    <source>
        <dbReference type="ARBA" id="ARBA00022490"/>
    </source>
</evidence>
<keyword evidence="3" id="KW-0963">Cytoplasm</keyword>
<dbReference type="InterPro" id="IPR000863">
    <property type="entry name" value="Sulfotransferase_dom"/>
</dbReference>
<name>A0AAW0HIA7_MYOGA</name>
<dbReference type="AlphaFoldDB" id="A0AAW0HIA7"/>
<dbReference type="Pfam" id="PF00685">
    <property type="entry name" value="Sulfotransfer_1"/>
    <property type="match status" value="3"/>
</dbReference>
<dbReference type="Gene3D" id="3.40.50.300">
    <property type="entry name" value="P-loop containing nucleotide triphosphate hydrolases"/>
    <property type="match status" value="3"/>
</dbReference>
<dbReference type="GO" id="GO:0008146">
    <property type="term" value="F:sulfotransferase activity"/>
    <property type="evidence" value="ECO:0007669"/>
    <property type="project" value="InterPro"/>
</dbReference>
<dbReference type="EC" id="2.8.2.-" evidence="5"/>
<dbReference type="GO" id="GO:0005737">
    <property type="term" value="C:cytoplasm"/>
    <property type="evidence" value="ECO:0007669"/>
    <property type="project" value="UniProtKB-SubCell"/>
</dbReference>
<feature type="domain" description="Sulfotransferase" evidence="6">
    <location>
        <begin position="28"/>
        <end position="74"/>
    </location>
</feature>
<dbReference type="Proteomes" id="UP001488838">
    <property type="component" value="Unassembled WGS sequence"/>
</dbReference>
<protein>
    <recommendedName>
        <fullName evidence="5">Sulfotransferase</fullName>
        <ecNumber evidence="5">2.8.2.-</ecNumber>
    </recommendedName>
</protein>
<evidence type="ECO:0000313" key="8">
    <source>
        <dbReference type="Proteomes" id="UP001488838"/>
    </source>
</evidence>
<gene>
    <name evidence="7" type="ORF">U0070_020088</name>
</gene>
<organism evidence="7 8">
    <name type="scientific">Myodes glareolus</name>
    <name type="common">Bank vole</name>
    <name type="synonym">Clethrionomys glareolus</name>
    <dbReference type="NCBI Taxonomy" id="447135"/>
    <lineage>
        <taxon>Eukaryota</taxon>
        <taxon>Metazoa</taxon>
        <taxon>Chordata</taxon>
        <taxon>Craniata</taxon>
        <taxon>Vertebrata</taxon>
        <taxon>Euteleostomi</taxon>
        <taxon>Mammalia</taxon>
        <taxon>Eutheria</taxon>
        <taxon>Euarchontoglires</taxon>
        <taxon>Glires</taxon>
        <taxon>Rodentia</taxon>
        <taxon>Myomorpha</taxon>
        <taxon>Muroidea</taxon>
        <taxon>Cricetidae</taxon>
        <taxon>Arvicolinae</taxon>
        <taxon>Myodes</taxon>
    </lineage>
</organism>
<evidence type="ECO:0000256" key="2">
    <source>
        <dbReference type="ARBA" id="ARBA00005771"/>
    </source>
</evidence>
<evidence type="ECO:0000259" key="6">
    <source>
        <dbReference type="Pfam" id="PF00685"/>
    </source>
</evidence>
<evidence type="ECO:0000256" key="4">
    <source>
        <dbReference type="ARBA" id="ARBA00022679"/>
    </source>
</evidence>
<dbReference type="EMBL" id="JBBHLL010000453">
    <property type="protein sequence ID" value="KAK7802637.1"/>
    <property type="molecule type" value="Genomic_DNA"/>
</dbReference>
<reference evidence="7 8" key="1">
    <citation type="journal article" date="2023" name="bioRxiv">
        <title>Conserved and derived expression patterns and positive selection on dental genes reveal complex evolutionary context of ever-growing rodent molars.</title>
        <authorList>
            <person name="Calamari Z.T."/>
            <person name="Song A."/>
            <person name="Cohen E."/>
            <person name="Akter M."/>
            <person name="Roy R.D."/>
            <person name="Hallikas O."/>
            <person name="Christensen M.M."/>
            <person name="Li P."/>
            <person name="Marangoni P."/>
            <person name="Jernvall J."/>
            <person name="Klein O.D."/>
        </authorList>
    </citation>
    <scope>NUCLEOTIDE SEQUENCE [LARGE SCALE GENOMIC DNA]</scope>
    <source>
        <strain evidence="7">V071</strain>
    </source>
</reference>
<comment type="subcellular location">
    <subcellularLocation>
        <location evidence="1">Cytoplasm</location>
    </subcellularLocation>
</comment>
<comment type="caution">
    <text evidence="7">The sequence shown here is derived from an EMBL/GenBank/DDBJ whole genome shotgun (WGS) entry which is preliminary data.</text>
</comment>
<evidence type="ECO:0000313" key="7">
    <source>
        <dbReference type="EMBL" id="KAK7802637.1"/>
    </source>
</evidence>
<proteinExistence type="inferred from homology"/>
<feature type="domain" description="Sulfotransferase" evidence="6">
    <location>
        <begin position="82"/>
        <end position="201"/>
    </location>
</feature>
<accession>A0AAW0HIA7</accession>
<feature type="non-terminal residue" evidence="7">
    <location>
        <position position="1"/>
    </location>
</feature>
<evidence type="ECO:0000256" key="1">
    <source>
        <dbReference type="ARBA" id="ARBA00004496"/>
    </source>
</evidence>
<dbReference type="PANTHER" id="PTHR11783">
    <property type="entry name" value="SULFOTRANSFERASE SULT"/>
    <property type="match status" value="1"/>
</dbReference>
<comment type="similarity">
    <text evidence="2 5">Belongs to the sulfotransferase 1 family.</text>
</comment>
<sequence>SLWATAKVLILGYDRETLENCDKFVIRDEDTVILTYPKSGTNWMIEIISLIQTKGNPKWIQSVPIWERSPWLECQYGYELSIMIYGSWFEHTRDWLSMRERENFLLLSYEEMKKDTRKTIEKICDFLGKKLETEELDLVLKHSSFQAMNENNMSNFSLIPQDVVTNGLKLLRKGITGDWKNHFTVAQAEVFDKVFQEKMYDKERIEEIPDKFVIRDEDTVILTYLKSGTNWLIEILCLILTKGNPKWIQSVPIWECSPLIETQLGYPIYINKEGPWLIISYLPIYLFSKSFFISKA</sequence>
<evidence type="ECO:0000256" key="5">
    <source>
        <dbReference type="RuleBase" id="RU361155"/>
    </source>
</evidence>
<dbReference type="SUPFAM" id="SSF52540">
    <property type="entry name" value="P-loop containing nucleoside triphosphate hydrolases"/>
    <property type="match status" value="2"/>
</dbReference>
<feature type="non-terminal residue" evidence="7">
    <location>
        <position position="296"/>
    </location>
</feature>
<dbReference type="InterPro" id="IPR027417">
    <property type="entry name" value="P-loop_NTPase"/>
</dbReference>
<feature type="domain" description="Sulfotransferase" evidence="6">
    <location>
        <begin position="216"/>
        <end position="295"/>
    </location>
</feature>
<keyword evidence="4 5" id="KW-0808">Transferase</keyword>
<keyword evidence="8" id="KW-1185">Reference proteome</keyword>